<keyword evidence="2" id="KW-0012">Acyltransferase</keyword>
<dbReference type="PANTHER" id="PTHR43800">
    <property type="entry name" value="PEPTIDYL-LYSINE N-ACETYLTRANSFERASE YJAB"/>
    <property type="match status" value="1"/>
</dbReference>
<protein>
    <submittedName>
        <fullName evidence="4">Acetyltransferase</fullName>
    </submittedName>
</protein>
<comment type="caution">
    <text evidence="4">The sequence shown here is derived from an EMBL/GenBank/DDBJ whole genome shotgun (WGS) entry which is preliminary data.</text>
</comment>
<dbReference type="RefSeq" id="WP_258212010.1">
    <property type="nucleotide sequence ID" value="NZ_JANQBD010000002.1"/>
</dbReference>
<dbReference type="CDD" id="cd04301">
    <property type="entry name" value="NAT_SF"/>
    <property type="match status" value="1"/>
</dbReference>
<dbReference type="InterPro" id="IPR016181">
    <property type="entry name" value="Acyl_CoA_acyltransferase"/>
</dbReference>
<keyword evidence="5" id="KW-1185">Reference proteome</keyword>
<dbReference type="Gene3D" id="3.40.630.30">
    <property type="match status" value="1"/>
</dbReference>
<evidence type="ECO:0000256" key="1">
    <source>
        <dbReference type="ARBA" id="ARBA00022679"/>
    </source>
</evidence>
<dbReference type="EMBL" id="JANQBD010000002">
    <property type="protein sequence ID" value="MCR8630395.1"/>
    <property type="molecule type" value="Genomic_DNA"/>
</dbReference>
<proteinExistence type="predicted"/>
<sequence>MQNKIVNYEEMYHDRLVNIWYRAVCQTHTFLTEQDIQYYHNMVQNGALKEVEIWVELIGNNEPIGFVGVDGTKIEMLFVDPDYHGQGIGSRLIKHIEKLKGTNLKVDVNEQNEGAHAFYKRYGFVQTGRSELDGSGRPFPLLHLELNKQTRH</sequence>
<dbReference type="PROSITE" id="PS51186">
    <property type="entry name" value="GNAT"/>
    <property type="match status" value="1"/>
</dbReference>
<evidence type="ECO:0000259" key="3">
    <source>
        <dbReference type="PROSITE" id="PS51186"/>
    </source>
</evidence>
<feature type="domain" description="N-acetyltransferase" evidence="3">
    <location>
        <begin position="3"/>
        <end position="151"/>
    </location>
</feature>
<name>A0ABT1YCA8_9BACL</name>
<evidence type="ECO:0000313" key="4">
    <source>
        <dbReference type="EMBL" id="MCR8630395.1"/>
    </source>
</evidence>
<dbReference type="InterPro" id="IPR000182">
    <property type="entry name" value="GNAT_dom"/>
</dbReference>
<evidence type="ECO:0000313" key="5">
    <source>
        <dbReference type="Proteomes" id="UP001300012"/>
    </source>
</evidence>
<dbReference type="PANTHER" id="PTHR43800:SF1">
    <property type="entry name" value="PEPTIDYL-LYSINE N-ACETYLTRANSFERASE YJAB"/>
    <property type="match status" value="1"/>
</dbReference>
<evidence type="ECO:0000256" key="2">
    <source>
        <dbReference type="ARBA" id="ARBA00023315"/>
    </source>
</evidence>
<dbReference type="Proteomes" id="UP001300012">
    <property type="component" value="Unassembled WGS sequence"/>
</dbReference>
<dbReference type="SUPFAM" id="SSF55729">
    <property type="entry name" value="Acyl-CoA N-acyltransferases (Nat)"/>
    <property type="match status" value="1"/>
</dbReference>
<accession>A0ABT1YCA8</accession>
<reference evidence="4 5" key="1">
    <citation type="submission" date="2022-08" db="EMBL/GenBank/DDBJ databases">
        <title>Paenibacillus endoradicis sp. nov., Paenibacillus radicibacter sp. nov and Paenibacillus pararadicis sp. nov., three cold-adapted plant growth-promoting bacteria isolated from root of Larix gmelinii in Great Khingan.</title>
        <authorList>
            <person name="Xue H."/>
        </authorList>
    </citation>
    <scope>NUCLEOTIDE SEQUENCE [LARGE SCALE GENOMIC DNA]</scope>
    <source>
        <strain evidence="4 5">N5-1-1-5</strain>
    </source>
</reference>
<organism evidence="4 5">
    <name type="scientific">Paenibacillus radicis</name>
    <name type="common">ex Xue et al. 2023</name>
    <dbReference type="NCBI Taxonomy" id="2972489"/>
    <lineage>
        <taxon>Bacteria</taxon>
        <taxon>Bacillati</taxon>
        <taxon>Bacillota</taxon>
        <taxon>Bacilli</taxon>
        <taxon>Bacillales</taxon>
        <taxon>Paenibacillaceae</taxon>
        <taxon>Paenibacillus</taxon>
    </lineage>
</organism>
<keyword evidence="1" id="KW-0808">Transferase</keyword>
<dbReference type="Pfam" id="PF13508">
    <property type="entry name" value="Acetyltransf_7"/>
    <property type="match status" value="1"/>
</dbReference>
<dbReference type="NCBIfam" id="NF007807">
    <property type="entry name" value="PRK10514.1"/>
    <property type="match status" value="1"/>
</dbReference>
<gene>
    <name evidence="4" type="ORF">NV381_04165</name>
</gene>